<evidence type="ECO:0000313" key="1">
    <source>
        <dbReference type="EMBL" id="MBX51777.1"/>
    </source>
</evidence>
<organism evidence="1">
    <name type="scientific">Rhizophora mucronata</name>
    <name type="common">Asiatic mangrove</name>
    <dbReference type="NCBI Taxonomy" id="61149"/>
    <lineage>
        <taxon>Eukaryota</taxon>
        <taxon>Viridiplantae</taxon>
        <taxon>Streptophyta</taxon>
        <taxon>Embryophyta</taxon>
        <taxon>Tracheophyta</taxon>
        <taxon>Spermatophyta</taxon>
        <taxon>Magnoliopsida</taxon>
        <taxon>eudicotyledons</taxon>
        <taxon>Gunneridae</taxon>
        <taxon>Pentapetalae</taxon>
        <taxon>rosids</taxon>
        <taxon>fabids</taxon>
        <taxon>Malpighiales</taxon>
        <taxon>Rhizophoraceae</taxon>
        <taxon>Rhizophora</taxon>
    </lineage>
</organism>
<dbReference type="AlphaFoldDB" id="A0A2P2PAP5"/>
<dbReference type="EMBL" id="GGEC01071293">
    <property type="protein sequence ID" value="MBX51777.1"/>
    <property type="molecule type" value="Transcribed_RNA"/>
</dbReference>
<protein>
    <submittedName>
        <fullName evidence="1">Uncharacterized protein</fullName>
    </submittedName>
</protein>
<reference evidence="1" key="1">
    <citation type="submission" date="2018-02" db="EMBL/GenBank/DDBJ databases">
        <title>Rhizophora mucronata_Transcriptome.</title>
        <authorList>
            <person name="Meera S.P."/>
            <person name="Sreeshan A."/>
            <person name="Augustine A."/>
        </authorList>
    </citation>
    <scope>NUCLEOTIDE SEQUENCE</scope>
    <source>
        <tissue evidence="1">Leaf</tissue>
    </source>
</reference>
<accession>A0A2P2PAP5</accession>
<name>A0A2P2PAP5_RHIMU</name>
<proteinExistence type="predicted"/>
<sequence>MYFLMHGWPVRKLPSQCTCFFRFGEKLTIHW</sequence>